<dbReference type="AlphaFoldDB" id="A0A562PUI5"/>
<dbReference type="EMBL" id="VLKY01000021">
    <property type="protein sequence ID" value="TWI48023.1"/>
    <property type="molecule type" value="Genomic_DNA"/>
</dbReference>
<sequence>MNNEENLPEKNNVSTENESAQAPKPDHEPSIEETIGVGDSPLG</sequence>
<accession>A0A562PUI5</accession>
<evidence type="ECO:0000313" key="2">
    <source>
        <dbReference type="EMBL" id="TWI48023.1"/>
    </source>
</evidence>
<feature type="compositionally biased region" description="Polar residues" evidence="1">
    <location>
        <begin position="1"/>
        <end position="20"/>
    </location>
</feature>
<feature type="region of interest" description="Disordered" evidence="1">
    <location>
        <begin position="1"/>
        <end position="43"/>
    </location>
</feature>
<proteinExistence type="predicted"/>
<comment type="caution">
    <text evidence="2">The sequence shown here is derived from an EMBL/GenBank/DDBJ whole genome shotgun (WGS) entry which is preliminary data.</text>
</comment>
<dbReference type="Proteomes" id="UP000316905">
    <property type="component" value="Unassembled WGS sequence"/>
</dbReference>
<evidence type="ECO:0000313" key="3">
    <source>
        <dbReference type="Proteomes" id="UP000316905"/>
    </source>
</evidence>
<protein>
    <submittedName>
        <fullName evidence="2">Uncharacterized protein</fullName>
    </submittedName>
</protein>
<keyword evidence="3" id="KW-1185">Reference proteome</keyword>
<gene>
    <name evidence="2" type="ORF">IQ22_04216</name>
</gene>
<evidence type="ECO:0000256" key="1">
    <source>
        <dbReference type="SAM" id="MobiDB-lite"/>
    </source>
</evidence>
<organism evidence="2 3">
    <name type="scientific">Pseudomonas duriflava</name>
    <dbReference type="NCBI Taxonomy" id="459528"/>
    <lineage>
        <taxon>Bacteria</taxon>
        <taxon>Pseudomonadati</taxon>
        <taxon>Pseudomonadota</taxon>
        <taxon>Gammaproteobacteria</taxon>
        <taxon>Pseudomonadales</taxon>
        <taxon>Pseudomonadaceae</taxon>
        <taxon>Pseudomonas</taxon>
    </lineage>
</organism>
<name>A0A562PUI5_9PSED</name>
<reference evidence="2 3" key="1">
    <citation type="journal article" date="2015" name="Stand. Genomic Sci.">
        <title>Genomic Encyclopedia of Bacterial and Archaeal Type Strains, Phase III: the genomes of soil and plant-associated and newly described type strains.</title>
        <authorList>
            <person name="Whitman W.B."/>
            <person name="Woyke T."/>
            <person name="Klenk H.P."/>
            <person name="Zhou Y."/>
            <person name="Lilburn T.G."/>
            <person name="Beck B.J."/>
            <person name="De Vos P."/>
            <person name="Vandamme P."/>
            <person name="Eisen J.A."/>
            <person name="Garrity G."/>
            <person name="Hugenholtz P."/>
            <person name="Kyrpides N.C."/>
        </authorList>
    </citation>
    <scope>NUCLEOTIDE SEQUENCE [LARGE SCALE GENOMIC DNA]</scope>
    <source>
        <strain evidence="2 3">CGMCC 1.6858</strain>
    </source>
</reference>
<dbReference type="RefSeq" id="WP_280177105.1">
    <property type="nucleotide sequence ID" value="NZ_VLKY01000021.1"/>
</dbReference>